<dbReference type="RefSeq" id="WP_166677712.1">
    <property type="nucleotide sequence ID" value="NZ_FOWW01000001.1"/>
</dbReference>
<dbReference type="Pfam" id="PF00933">
    <property type="entry name" value="Glyco_hydro_3"/>
    <property type="match status" value="1"/>
</dbReference>
<dbReference type="PANTHER" id="PTHR30480">
    <property type="entry name" value="BETA-HEXOSAMINIDASE-RELATED"/>
    <property type="match status" value="1"/>
</dbReference>
<dbReference type="SUPFAM" id="SSF52279">
    <property type="entry name" value="Beta-D-glucan exohydrolase, C-terminal domain"/>
    <property type="match status" value="1"/>
</dbReference>
<dbReference type="SUPFAM" id="SSF51445">
    <property type="entry name" value="(Trans)glycosidases"/>
    <property type="match status" value="1"/>
</dbReference>
<evidence type="ECO:0000256" key="5">
    <source>
        <dbReference type="ARBA" id="ARBA00023295"/>
    </source>
</evidence>
<comment type="catalytic activity">
    <reaction evidence="1">
        <text>Hydrolysis of terminal non-reducing N-acetyl-D-hexosamine residues in N-acetyl-beta-D-hexosaminides.</text>
        <dbReference type="EC" id="3.2.1.52"/>
    </reaction>
</comment>
<dbReference type="InterPro" id="IPR036962">
    <property type="entry name" value="Glyco_hydro_3_N_sf"/>
</dbReference>
<evidence type="ECO:0000313" key="7">
    <source>
        <dbReference type="EMBL" id="SFP04130.1"/>
    </source>
</evidence>
<dbReference type="InterPro" id="IPR001764">
    <property type="entry name" value="Glyco_hydro_3_N"/>
</dbReference>
<dbReference type="PANTHER" id="PTHR30480:SF13">
    <property type="entry name" value="BETA-HEXOSAMINIDASE"/>
    <property type="match status" value="1"/>
</dbReference>
<keyword evidence="4" id="KW-0378">Hydrolase</keyword>
<reference evidence="8" key="1">
    <citation type="submission" date="2016-10" db="EMBL/GenBank/DDBJ databases">
        <authorList>
            <person name="Varghese N."/>
            <person name="Submissions S."/>
        </authorList>
    </citation>
    <scope>NUCLEOTIDE SEQUENCE [LARGE SCALE GENOMIC DNA]</scope>
    <source>
        <strain evidence="8">CGMCC 4.5579</strain>
    </source>
</reference>
<dbReference type="STRING" id="587909.SAMN05421810_101781"/>
<dbReference type="EC" id="3.2.1.52" evidence="3"/>
<name>A0A1I5M3R7_9PSEU</name>
<dbReference type="AlphaFoldDB" id="A0A1I5M3R7"/>
<evidence type="ECO:0000256" key="2">
    <source>
        <dbReference type="ARBA" id="ARBA00005336"/>
    </source>
</evidence>
<sequence>MLTSTAVLAVPVLPAAAVPRTAPGRDCAAVAERHLATMTPEQKVGQLVMVGGPRADVRRAVAELHAGVASLSDAPDPRAAAEYANGMRAAATGVPILVGGDFEHGAAHNIRTGTTALPRPMGLGAARDPAKAATAAGITAAELRLAGVRLTLAPVADVESRPDRPFGVRSFGQDPELVSRLTAAQVRAYRAAGVAAAVKHFPGHGGADVDAHLELPTVDADRETLERTAFPPFRAAVAAGAPVLMTAHILLTAIDPELPATLSPAVVSGVLRGDLGYTGVVITDSVQMGAIRQRWGVVDGSVLAIRAGADVVLSTGPFTDHAAITHALRDRLSPERIEESAARVLRLKCVYGAFDRRPADPELAAALSGTRGARKAARAIARDSITVLDNSSGALPFRRDARTLVAGVLDTEALARHLGAEWWQAGGADPTDAEIAEAVARARDVDQVLVATYARTAALPPGQARLVRALAATGTRVAAVSIGVPHDVTAYPDLGAALAAYAQTFVWDTQPPANDTVLGAVADVVFGARAGGRLPVHLSEELPYGHSAAAPAPVAQSPGVTRPPS</sequence>
<dbReference type="Proteomes" id="UP000198727">
    <property type="component" value="Unassembled WGS sequence"/>
</dbReference>
<dbReference type="GO" id="GO:0005975">
    <property type="term" value="P:carbohydrate metabolic process"/>
    <property type="evidence" value="ECO:0007669"/>
    <property type="project" value="InterPro"/>
</dbReference>
<dbReference type="Gene3D" id="3.40.50.1700">
    <property type="entry name" value="Glycoside hydrolase family 3 C-terminal domain"/>
    <property type="match status" value="1"/>
</dbReference>
<dbReference type="Gene3D" id="3.20.20.300">
    <property type="entry name" value="Glycoside hydrolase, family 3, N-terminal domain"/>
    <property type="match status" value="1"/>
</dbReference>
<comment type="similarity">
    <text evidence="2">Belongs to the glycosyl hydrolase 3 family.</text>
</comment>
<keyword evidence="5" id="KW-0326">Glycosidase</keyword>
<accession>A0A1I5M3R7</accession>
<dbReference type="InterPro" id="IPR017853">
    <property type="entry name" value="GH"/>
</dbReference>
<dbReference type="GO" id="GO:0004563">
    <property type="term" value="F:beta-N-acetylhexosaminidase activity"/>
    <property type="evidence" value="ECO:0007669"/>
    <property type="project" value="UniProtKB-EC"/>
</dbReference>
<gene>
    <name evidence="7" type="ORF">SAMN05421810_101781</name>
</gene>
<evidence type="ECO:0000256" key="1">
    <source>
        <dbReference type="ARBA" id="ARBA00001231"/>
    </source>
</evidence>
<dbReference type="InterPro" id="IPR050226">
    <property type="entry name" value="NagZ_Beta-hexosaminidase"/>
</dbReference>
<organism evidence="7 8">
    <name type="scientific">Amycolatopsis arida</name>
    <dbReference type="NCBI Taxonomy" id="587909"/>
    <lineage>
        <taxon>Bacteria</taxon>
        <taxon>Bacillati</taxon>
        <taxon>Actinomycetota</taxon>
        <taxon>Actinomycetes</taxon>
        <taxon>Pseudonocardiales</taxon>
        <taxon>Pseudonocardiaceae</taxon>
        <taxon>Amycolatopsis</taxon>
    </lineage>
</organism>
<evidence type="ECO:0000256" key="3">
    <source>
        <dbReference type="ARBA" id="ARBA00012663"/>
    </source>
</evidence>
<dbReference type="EMBL" id="FOWW01000001">
    <property type="protein sequence ID" value="SFP04130.1"/>
    <property type="molecule type" value="Genomic_DNA"/>
</dbReference>
<evidence type="ECO:0000313" key="8">
    <source>
        <dbReference type="Proteomes" id="UP000198727"/>
    </source>
</evidence>
<dbReference type="GO" id="GO:0009254">
    <property type="term" value="P:peptidoglycan turnover"/>
    <property type="evidence" value="ECO:0007669"/>
    <property type="project" value="TreeGrafter"/>
</dbReference>
<evidence type="ECO:0000256" key="4">
    <source>
        <dbReference type="ARBA" id="ARBA00022801"/>
    </source>
</evidence>
<keyword evidence="8" id="KW-1185">Reference proteome</keyword>
<protein>
    <recommendedName>
        <fullName evidence="3">beta-N-acetylhexosaminidase</fullName>
        <ecNumber evidence="3">3.2.1.52</ecNumber>
    </recommendedName>
</protein>
<proteinExistence type="inferred from homology"/>
<dbReference type="InterPro" id="IPR036881">
    <property type="entry name" value="Glyco_hydro_3_C_sf"/>
</dbReference>
<feature type="domain" description="Glycoside hydrolase family 3 N-terminal" evidence="6">
    <location>
        <begin position="41"/>
        <end position="347"/>
    </location>
</feature>
<evidence type="ECO:0000259" key="6">
    <source>
        <dbReference type="Pfam" id="PF00933"/>
    </source>
</evidence>